<keyword evidence="3" id="KW-0963">Cytoplasm</keyword>
<comment type="subcellular location">
    <subcellularLocation>
        <location evidence="1">Cell projection</location>
        <location evidence="1">Cilium</location>
    </subcellularLocation>
    <subcellularLocation>
        <location evidence="2">Cytoplasm</location>
    </subcellularLocation>
</comment>
<gene>
    <name evidence="8" type="ORF">HYN49_02460</name>
</gene>
<feature type="chain" id="PRO_5015608462" description="HYDIN/VesB/CFA65-like Ig-like domain-containing protein" evidence="6">
    <location>
        <begin position="22"/>
        <end position="2901"/>
    </location>
</feature>
<evidence type="ECO:0000313" key="8">
    <source>
        <dbReference type="EMBL" id="AWI24843.1"/>
    </source>
</evidence>
<keyword evidence="6" id="KW-0732">Signal</keyword>
<dbReference type="GO" id="GO:0005737">
    <property type="term" value="C:cytoplasm"/>
    <property type="evidence" value="ECO:0007669"/>
    <property type="project" value="UniProtKB-SubCell"/>
</dbReference>
<evidence type="ECO:0000256" key="1">
    <source>
        <dbReference type="ARBA" id="ARBA00004138"/>
    </source>
</evidence>
<proteinExistence type="predicted"/>
<organism evidence="8 9">
    <name type="scientific">Flavobacterium pallidum</name>
    <dbReference type="NCBI Taxonomy" id="2172098"/>
    <lineage>
        <taxon>Bacteria</taxon>
        <taxon>Pseudomonadati</taxon>
        <taxon>Bacteroidota</taxon>
        <taxon>Flavobacteriia</taxon>
        <taxon>Flavobacteriales</taxon>
        <taxon>Flavobacteriaceae</taxon>
        <taxon>Flavobacterium</taxon>
    </lineage>
</organism>
<dbReference type="KEGG" id="fpal:HYN49_02460"/>
<evidence type="ECO:0000256" key="5">
    <source>
        <dbReference type="ARBA" id="ARBA00023273"/>
    </source>
</evidence>
<evidence type="ECO:0000259" key="7">
    <source>
        <dbReference type="Pfam" id="PF22544"/>
    </source>
</evidence>
<evidence type="ECO:0000256" key="6">
    <source>
        <dbReference type="SAM" id="SignalP"/>
    </source>
</evidence>
<keyword evidence="9" id="KW-1185">Reference proteome</keyword>
<protein>
    <recommendedName>
        <fullName evidence="7">HYDIN/VesB/CFA65-like Ig-like domain-containing protein</fullName>
    </recommendedName>
</protein>
<dbReference type="InterPro" id="IPR013783">
    <property type="entry name" value="Ig-like_fold"/>
</dbReference>
<dbReference type="EMBL" id="CP029187">
    <property type="protein sequence ID" value="AWI24843.1"/>
    <property type="molecule type" value="Genomic_DNA"/>
</dbReference>
<keyword evidence="5" id="KW-0966">Cell projection</keyword>
<dbReference type="Gene3D" id="2.60.40.10">
    <property type="entry name" value="Immunoglobulins"/>
    <property type="match status" value="2"/>
</dbReference>
<dbReference type="Pfam" id="PF22544">
    <property type="entry name" value="HYDIN_VesB_CFA65-like_Ig"/>
    <property type="match status" value="1"/>
</dbReference>
<feature type="signal peptide" evidence="6">
    <location>
        <begin position="1"/>
        <end position="21"/>
    </location>
</feature>
<evidence type="ECO:0000313" key="9">
    <source>
        <dbReference type="Proteomes" id="UP000244937"/>
    </source>
</evidence>
<evidence type="ECO:0000256" key="2">
    <source>
        <dbReference type="ARBA" id="ARBA00004496"/>
    </source>
</evidence>
<accession>A0A2S1SEK3</accession>
<sequence>MKVFYFLLLSIVCLTKLSAQSVVVNKYFNSGGTTDIIELLIVADNTDMRGLWLKDFSGSNANDSGGGFQFTTNALWSSMRAGTLIILRQGSSAATDVTVSCSDFNLDIGLSNTTYFTTGSGSFDISTNDMVMIKSGTQSGTANNIHTLRAGTAGTQWTNISTGTKIGTTSTASNYAVVDNASSVIGDFNLGTSGVTVGTTYTLGSGNNTNNTNFINFLRGPVSSAATSISGSGFIANWSAVTGASSYRLDVSTASDFSALVSGYSDLNVGNVVTYGVSGLSASTTYYYRIRVLNATPTTSGNSCTITAVTGTGAFTTNQDGPWTTGATWVGGIAPTAGDNVVIAHNVTAGALTRNSGTTTTINTSGKLSVSGTFTCTGSSTTVNGTFQFDTGGWATGANFTYGSSATLNFNSTSSYSVNNSDVFWSTGSNPFNVNVLQGGLTMNSANRTVTGTFATAAGVTLTSSTLTLSGTTQLNAGGYFNQSPTYSGASSTLIYNNVGNYGNGNEWTGGASTTPTVGSGIPGNVTIQQTSNVTLAGGRGVPGNITISTSGSSVLTLNSTSGDLYLGGNLTQNGGSGGLINNNRAVFFVLSNSQVISASSSPVYFDYFIINKPSGSVQLSGTDMTINTTSGSGVQIINAGTLDLNGRSLTLNNSGGGFYVSGGARSITSSATAQVNINGNKTVSYNNTGTDSLTFGNPITVHVTNAAMDFGSGNTYINGTLQLNANGGISNAPIYGSSSTLKYWYNGSNSVYGRYNEWNANGVGTIGSTKGFPNNVQISNTTILDLGANSGSGIARALAGTLTIDDGAELRMSGSSAMTQPLTIGGDLILGQGGAATLNLSGSSGGDLKVGGNISFTGTYNFNANNRAVYFIKNGTQTVTAPVGRPSTFNYIFFQPATGSTTIQLAGADMTIAPTSTGSLLNFNSASDVFDLNGRTLTLGNASINNGISGSGTFKGSTASNMTLLGLGSIGTLRFTSGSQTLGTLTMTRQNGTLGAVLGTDLAVNTSLVLTNGLLDLASFNMTLASGAGVSGGSSNSFVIADGSGEFRKTFTTTGSFTFPIGDNTVIAEYAPAALNFTAGSFSSAYAGIRLVDAKHPNNTASTNYITRYWAVSSSGISSPTYNFTGTYIGSSSDINGTETLCDSGRWDGTSWTLGSTLASNTVAVTGLTTLPSTNHFTGGNPLSPPEIDLLGNSISITNGDSTPSAADHTDFGSVAFAGTVVRTFTIKNTGASALNLSGTPRVQLSGSSSFSVTTQPSAASVPANGSLTFQITYTSGAFTAENATVSISNNDSDEGTYTFAITGIGTPSVASDVVANAGYTYNSNIAYKDYQASAITNTSNSIDLLKFDVRDGGASADADNLPTILSGITFNVTNTSMIRSAALFSGNSLINASPTINTGSGTITFSGLSGANVTAADGSSAGLTLRVTFLSTVTDNTQFQVTISNANVSVAGSSTSSFFSSFTSVVSSTTSNRNRIAVTADRLVFVQQPSATTVNSAMSPSVTVAGVDVNGNRDLDYVGTINITSTGTLSGTPVSASAVSGLAAFASLTHTAAGTGLILTAATTGLASGNTVDSSTFTISAIVGATGDYRTNPAFTGNVYFNSTSASGGVRPWQKYNGSAWVDVTGSSATEGPEALVTKPGTIYITSGSSISFAGGGTYNNIYIDMPTSTSVVTAASNSPGLTIASGKTLEVKKGIFDCSGAFEMLGSSSLIVRANAEMWISGSSFLRSPTSTFEVENNAYVEVYGTWTNHSTAGIWNGTEIFHEDSWFNITKWVNSEKLFDANTSISTTSYAGNAAMFGYLTIDIASGDLAGNWTVFPANANIYLTHKDFEVYNEETDNINFYSGNTSTLTVGGNLYTAGSGNIQGQTGNGSLTFNVKGNYTKDGTGDFRFHVSNNAGNVMNLNVDGNFSVNNGFFVIDAGTTSGATTKVNLKGNLKKLLAGKMTNSNVNSANISFNFLGTAAQTSDLVVNTSNDMLRYKFFIKSGANVQTINQDWKLADASSITVESGATMDFGFTGTTALNVIETTSSAVTSFILNSGGTLKISSPSGITASGSGNVQTDTRSYTAPSSTFHYIGKANQATGDGITTASNSKTIICELNADSLQLSLTNSTAITTPGLLNIKKGQVIETSSSYITGSTGGLTMESNTYYQVAALSASGSDVIPRLDGISNAYTLNGGTIELNGAGAQTLRGSRSYRNLIFSNTGTKTVSSSISTISGTVTVANDVVLDVASHNMGGSGTNLTMANTSQYKNSGSGSKPDATGTYTLSSGSTIEFYGTSATVIRLGSPINYANVIVNGTNVSTSSTITGLRLQSGTTFTVKNGATFGMINSAGFSGAAATAIDSANSPTITLETGSTIDYAGANQSLTAFSPSYYNLKVSGTGTKTIPGSSEILIGNNLSVTASTLQIDANKLLTVTNAINSIDDAIEVKNNGNLVQINNGIADTGKIKATRISRAMVENDYVYWGSPVQENVISQLPSGFDTSYEWTLDGNYDGHWDGLSATTAGRGFITRISAAGQGATQSFVFNGTPNNGVVTVAGDSYDNGVTQSSGNSILLGNPYPSAIYASSFITDAANLGKIGGTLYFWTSSTTYAGGEYNTNDYATWNLSGATGVKASTDVSGTDDLKPTGKIASGQGFFAVLLTDYNVTFNNNMRVRTTADNTQFFRNNNEVQTVSDEGKLWLNLSNDNHAFRQMLVAYVDGATNGYDNLFDGNSITANEINFYSLIDQKNLVIQGRALPFADTDLVPLGMRVTNAGNYTVTLDSTEGFFAENQDIYLEDLQLGVIHDLKTGPYQFNTDAGTFDSRFVLRYTNGILGMDIMESDNIKMAVNKNLLSIKSDKESMSAITIFDIAGRKVFEASQLNSNEFSARDIVLNHQTLVVKITLANGNIATKKIVY</sequence>
<name>A0A2S1SEK3_9FLAO</name>
<reference evidence="8 9" key="1">
    <citation type="submission" date="2018-05" db="EMBL/GenBank/DDBJ databases">
        <title>Genome sequencing of Flavobacterium sp. HYN0049.</title>
        <authorList>
            <person name="Yi H."/>
            <person name="Baek C."/>
        </authorList>
    </citation>
    <scope>NUCLEOTIDE SEQUENCE [LARGE SCALE GENOMIC DNA]</scope>
    <source>
        <strain evidence="8 9">HYN0049</strain>
    </source>
</reference>
<dbReference type="InterPro" id="IPR053879">
    <property type="entry name" value="HYDIN_VesB_CFA65-like_Ig"/>
</dbReference>
<keyword evidence="4" id="KW-0969">Cilium</keyword>
<dbReference type="NCBIfam" id="NF033708">
    <property type="entry name" value="T9SS_Cterm_ChiA"/>
    <property type="match status" value="1"/>
</dbReference>
<evidence type="ECO:0000256" key="4">
    <source>
        <dbReference type="ARBA" id="ARBA00023069"/>
    </source>
</evidence>
<evidence type="ECO:0000256" key="3">
    <source>
        <dbReference type="ARBA" id="ARBA00022490"/>
    </source>
</evidence>
<dbReference type="Proteomes" id="UP000244937">
    <property type="component" value="Chromosome"/>
</dbReference>
<feature type="domain" description="HYDIN/VesB/CFA65-like Ig-like" evidence="7">
    <location>
        <begin position="1209"/>
        <end position="1296"/>
    </location>
</feature>